<accession>A0ABU2KEV9</accession>
<proteinExistence type="inferred from homology"/>
<dbReference type="PANTHER" id="PTHR33798:SF5">
    <property type="entry name" value="FLAVIN REDUCTASE LIKE DOMAIN-CONTAINING PROTEIN"/>
    <property type="match status" value="1"/>
</dbReference>
<comment type="similarity">
    <text evidence="4">Belongs to the flavoredoxin family.</text>
</comment>
<evidence type="ECO:0000313" key="6">
    <source>
        <dbReference type="EMBL" id="MDT0293198.1"/>
    </source>
</evidence>
<keyword evidence="2" id="KW-0285">Flavoprotein</keyword>
<comment type="cofactor">
    <cofactor evidence="1">
        <name>FMN</name>
        <dbReference type="ChEBI" id="CHEBI:58210"/>
    </cofactor>
</comment>
<evidence type="ECO:0000256" key="2">
    <source>
        <dbReference type="ARBA" id="ARBA00022630"/>
    </source>
</evidence>
<dbReference type="Pfam" id="PF01613">
    <property type="entry name" value="Flavin_Reduct"/>
    <property type="match status" value="1"/>
</dbReference>
<evidence type="ECO:0000313" key="7">
    <source>
        <dbReference type="Proteomes" id="UP001182991"/>
    </source>
</evidence>
<name>A0ABU2KEV9_9FLAO</name>
<evidence type="ECO:0000256" key="1">
    <source>
        <dbReference type="ARBA" id="ARBA00001917"/>
    </source>
</evidence>
<evidence type="ECO:0000256" key="3">
    <source>
        <dbReference type="ARBA" id="ARBA00022643"/>
    </source>
</evidence>
<dbReference type="EMBL" id="JAVRBG010000001">
    <property type="protein sequence ID" value="MDT0293198.1"/>
    <property type="molecule type" value="Genomic_DNA"/>
</dbReference>
<dbReference type="PANTHER" id="PTHR33798">
    <property type="entry name" value="FLAVOPROTEIN OXYGENASE"/>
    <property type="match status" value="1"/>
</dbReference>
<sequence length="216" mass="24456">MKFLDHKDIDQLESRFRAHFINSLSGIKSANLIATKSENNISNVAIFSSVIHLGSHPPLLGFILKPAAVKRNTYDNIEKTGYFTVNHISENLIKDAHHTSAKYDGETSEFDKTSLTELYQKDFFAPYVKQAQIRIGCSFQNSYFIEENGCYMIIGKIEQVFYPEAIQSKEGWINLAMAKTVGVNGLDAYAKLSILDRFHYAKPNSETTSKQDDEEI</sequence>
<dbReference type="Gene3D" id="2.30.110.10">
    <property type="entry name" value="Electron Transport, Fmn-binding Protein, Chain A"/>
    <property type="match status" value="1"/>
</dbReference>
<feature type="domain" description="Flavin reductase like" evidence="5">
    <location>
        <begin position="32"/>
        <end position="165"/>
    </location>
</feature>
<keyword evidence="3" id="KW-0288">FMN</keyword>
<protein>
    <submittedName>
        <fullName evidence="6">Flavin reductase</fullName>
    </submittedName>
</protein>
<dbReference type="InterPro" id="IPR002563">
    <property type="entry name" value="Flavin_Rdtase-like_dom"/>
</dbReference>
<dbReference type="SUPFAM" id="SSF50475">
    <property type="entry name" value="FMN-binding split barrel"/>
    <property type="match status" value="1"/>
</dbReference>
<comment type="caution">
    <text evidence="6">The sequence shown here is derived from an EMBL/GenBank/DDBJ whole genome shotgun (WGS) entry which is preliminary data.</text>
</comment>
<dbReference type="RefSeq" id="WP_311400169.1">
    <property type="nucleotide sequence ID" value="NZ_JAVRBG010000001.1"/>
</dbReference>
<evidence type="ECO:0000259" key="5">
    <source>
        <dbReference type="Pfam" id="PF01613"/>
    </source>
</evidence>
<reference evidence="7" key="1">
    <citation type="submission" date="2023-07" db="EMBL/GenBank/DDBJ databases">
        <title>Isolating and identifying novel microbial strains from the Mariana Trench.</title>
        <authorList>
            <person name="Fu H."/>
        </authorList>
    </citation>
    <scope>NUCLEOTIDE SEQUENCE [LARGE SCALE GENOMIC DNA]</scope>
    <source>
        <strain evidence="7">T-y2</strain>
    </source>
</reference>
<dbReference type="Proteomes" id="UP001182991">
    <property type="component" value="Unassembled WGS sequence"/>
</dbReference>
<evidence type="ECO:0000256" key="4">
    <source>
        <dbReference type="ARBA" id="ARBA00038054"/>
    </source>
</evidence>
<gene>
    <name evidence="6" type="ORF">RLT85_00965</name>
</gene>
<dbReference type="InterPro" id="IPR012349">
    <property type="entry name" value="Split_barrel_FMN-bd"/>
</dbReference>
<organism evidence="6 7">
    <name type="scientific">Mesonia ostreae</name>
    <dbReference type="NCBI Taxonomy" id="861110"/>
    <lineage>
        <taxon>Bacteria</taxon>
        <taxon>Pseudomonadati</taxon>
        <taxon>Bacteroidota</taxon>
        <taxon>Flavobacteriia</taxon>
        <taxon>Flavobacteriales</taxon>
        <taxon>Flavobacteriaceae</taxon>
        <taxon>Mesonia</taxon>
    </lineage>
</organism>
<keyword evidence="7" id="KW-1185">Reference proteome</keyword>